<reference evidence="2 3" key="1">
    <citation type="submission" date="2019-08" db="EMBL/GenBank/DDBJ databases">
        <title>Archangium and Cystobacter genomes.</title>
        <authorList>
            <person name="Chen I.-C.K."/>
            <person name="Wielgoss S."/>
        </authorList>
    </citation>
    <scope>NUCLEOTIDE SEQUENCE [LARGE SCALE GENOMIC DNA]</scope>
    <source>
        <strain evidence="2 3">Cbm 6</strain>
    </source>
</reference>
<protein>
    <recommendedName>
        <fullName evidence="1">MEDS domain-containing protein</fullName>
    </recommendedName>
</protein>
<accession>A0ABY9X1Q0</accession>
<dbReference type="EMBL" id="CP043494">
    <property type="protein sequence ID" value="WNG49329.1"/>
    <property type="molecule type" value="Genomic_DNA"/>
</dbReference>
<keyword evidence="3" id="KW-1185">Reference proteome</keyword>
<organism evidence="2 3">
    <name type="scientific">Archangium minus</name>
    <dbReference type="NCBI Taxonomy" id="83450"/>
    <lineage>
        <taxon>Bacteria</taxon>
        <taxon>Pseudomonadati</taxon>
        <taxon>Myxococcota</taxon>
        <taxon>Myxococcia</taxon>
        <taxon>Myxococcales</taxon>
        <taxon>Cystobacterineae</taxon>
        <taxon>Archangiaceae</taxon>
        <taxon>Archangium</taxon>
    </lineage>
</organism>
<evidence type="ECO:0000313" key="3">
    <source>
        <dbReference type="Proteomes" id="UP001611383"/>
    </source>
</evidence>
<feature type="domain" description="MEDS" evidence="1">
    <location>
        <begin position="22"/>
        <end position="181"/>
    </location>
</feature>
<dbReference type="Proteomes" id="UP001611383">
    <property type="component" value="Chromosome"/>
</dbReference>
<dbReference type="Pfam" id="PF14417">
    <property type="entry name" value="MEDS"/>
    <property type="match status" value="1"/>
</dbReference>
<evidence type="ECO:0000313" key="2">
    <source>
        <dbReference type="EMBL" id="WNG49329.1"/>
    </source>
</evidence>
<dbReference type="InterPro" id="IPR025847">
    <property type="entry name" value="MEDS_domain"/>
</dbReference>
<name>A0ABY9X1Q0_9BACT</name>
<proteinExistence type="predicted"/>
<sequence>MVVKETALKEVTIAGTRLEHFHIAAFFRSREEEFEVLRSYIRDGIDAGEKAVHICDPNQKHDHLRRLEAMGVPTSNCLRTGQLEVLGWNDAYLKEGRFDGDTMMALIEELVMTSRAEGFSRVRMMGHMEWVLEERPGVERFIDYESRVNLLLNRLKQPAICVYDVNRFSGATIMDVLRSHPFALVDGVVRENPFYVPPKVLLGSSPTNEQD</sequence>
<evidence type="ECO:0000259" key="1">
    <source>
        <dbReference type="Pfam" id="PF14417"/>
    </source>
</evidence>
<gene>
    <name evidence="2" type="ORF">F0U60_38320</name>
</gene>